<evidence type="ECO:0000256" key="1">
    <source>
        <dbReference type="ARBA" id="ARBA00008080"/>
    </source>
</evidence>
<comment type="similarity">
    <text evidence="1 4">Belongs to the universal ribosomal protein uS13 family.</text>
</comment>
<keyword evidence="3 4" id="KW-0687">Ribonucleoprotein</keyword>
<evidence type="ECO:0000313" key="6">
    <source>
        <dbReference type="EMBL" id="ESZ95680.1"/>
    </source>
</evidence>
<keyword evidence="7" id="KW-1185">Reference proteome</keyword>
<evidence type="ECO:0000256" key="5">
    <source>
        <dbReference type="SAM" id="MobiDB-lite"/>
    </source>
</evidence>
<protein>
    <submittedName>
        <fullName evidence="6">30S ribosomal protein S13</fullName>
    </submittedName>
</protein>
<gene>
    <name evidence="6" type="ORF">SBOR_3936</name>
</gene>
<dbReference type="Gene3D" id="4.10.910.10">
    <property type="entry name" value="30s ribosomal protein s13, domain 2"/>
    <property type="match status" value="1"/>
</dbReference>
<comment type="caution">
    <text evidence="6">The sequence shown here is derived from an EMBL/GenBank/DDBJ whole genome shotgun (WGS) entry which is preliminary data.</text>
</comment>
<dbReference type="InterPro" id="IPR027437">
    <property type="entry name" value="Rbsml_uS13_C"/>
</dbReference>
<dbReference type="GO" id="GO:0003723">
    <property type="term" value="F:RNA binding"/>
    <property type="evidence" value="ECO:0007669"/>
    <property type="project" value="InterPro"/>
</dbReference>
<dbReference type="STRING" id="1432307.W9CMC5"/>
<evidence type="ECO:0000256" key="3">
    <source>
        <dbReference type="ARBA" id="ARBA00023274"/>
    </source>
</evidence>
<sequence>MVFLQGVPFVERRLVKSALESFYGLGGQSSSRIMAKYYIQPMATIGSLTTKTVLSLSAELSTMPLDEQLKRRLQDNLLRLRTMGTYRGRRHAMGLPVRGQNTRSQISSARALNKVNRRG</sequence>
<dbReference type="PIRSF" id="PIRSF002134">
    <property type="entry name" value="Ribosomal_S13"/>
    <property type="match status" value="1"/>
</dbReference>
<dbReference type="Gene3D" id="1.10.8.50">
    <property type="match status" value="1"/>
</dbReference>
<organism evidence="6 7">
    <name type="scientific">Sclerotinia borealis (strain F-4128)</name>
    <dbReference type="NCBI Taxonomy" id="1432307"/>
    <lineage>
        <taxon>Eukaryota</taxon>
        <taxon>Fungi</taxon>
        <taxon>Dikarya</taxon>
        <taxon>Ascomycota</taxon>
        <taxon>Pezizomycotina</taxon>
        <taxon>Leotiomycetes</taxon>
        <taxon>Helotiales</taxon>
        <taxon>Sclerotiniaceae</taxon>
        <taxon>Sclerotinia</taxon>
    </lineage>
</organism>
<dbReference type="SUPFAM" id="SSF46946">
    <property type="entry name" value="S13-like H2TH domain"/>
    <property type="match status" value="1"/>
</dbReference>
<evidence type="ECO:0000256" key="4">
    <source>
        <dbReference type="RuleBase" id="RU003830"/>
    </source>
</evidence>
<dbReference type="EMBL" id="AYSA01000170">
    <property type="protein sequence ID" value="ESZ95680.1"/>
    <property type="molecule type" value="Genomic_DNA"/>
</dbReference>
<dbReference type="PANTHER" id="PTHR10871:SF1">
    <property type="entry name" value="SMALL RIBOSOMAL SUBUNIT PROTEIN US13M"/>
    <property type="match status" value="1"/>
</dbReference>
<dbReference type="PANTHER" id="PTHR10871">
    <property type="entry name" value="30S RIBOSOMAL PROTEIN S13/40S RIBOSOMAL PROTEIN S18"/>
    <property type="match status" value="1"/>
</dbReference>
<dbReference type="GO" id="GO:0005739">
    <property type="term" value="C:mitochondrion"/>
    <property type="evidence" value="ECO:0007669"/>
    <property type="project" value="TreeGrafter"/>
</dbReference>
<dbReference type="InterPro" id="IPR001892">
    <property type="entry name" value="Ribosomal_uS13"/>
</dbReference>
<proteinExistence type="inferred from homology"/>
<name>W9CMC5_SCLBF</name>
<feature type="compositionally biased region" description="Polar residues" evidence="5">
    <location>
        <begin position="99"/>
        <end position="110"/>
    </location>
</feature>
<dbReference type="GO" id="GO:0003735">
    <property type="term" value="F:structural constituent of ribosome"/>
    <property type="evidence" value="ECO:0007669"/>
    <property type="project" value="InterPro"/>
</dbReference>
<dbReference type="AlphaFoldDB" id="W9CMC5"/>
<evidence type="ECO:0000313" key="7">
    <source>
        <dbReference type="Proteomes" id="UP000019487"/>
    </source>
</evidence>
<dbReference type="InterPro" id="IPR010979">
    <property type="entry name" value="Ribosomal_uS13-like_H2TH"/>
</dbReference>
<feature type="region of interest" description="Disordered" evidence="5">
    <location>
        <begin position="90"/>
        <end position="119"/>
    </location>
</feature>
<evidence type="ECO:0000256" key="2">
    <source>
        <dbReference type="ARBA" id="ARBA00022980"/>
    </source>
</evidence>
<dbReference type="Pfam" id="PF00416">
    <property type="entry name" value="Ribosomal_S13"/>
    <property type="match status" value="1"/>
</dbReference>
<dbReference type="InterPro" id="IPR018269">
    <property type="entry name" value="Ribosomal_uS13_CS"/>
</dbReference>
<dbReference type="GO" id="GO:0015935">
    <property type="term" value="C:small ribosomal subunit"/>
    <property type="evidence" value="ECO:0007669"/>
    <property type="project" value="TreeGrafter"/>
</dbReference>
<reference evidence="6 7" key="1">
    <citation type="journal article" date="2014" name="Genome Announc.">
        <title>Draft genome sequence of Sclerotinia borealis, a psychrophilic plant pathogenic fungus.</title>
        <authorList>
            <person name="Mardanov A.V."/>
            <person name="Beletsky A.V."/>
            <person name="Kadnikov V.V."/>
            <person name="Ignatov A.N."/>
            <person name="Ravin N.V."/>
        </authorList>
    </citation>
    <scope>NUCLEOTIDE SEQUENCE [LARGE SCALE GENOMIC DNA]</scope>
    <source>
        <strain evidence="7">F-4157</strain>
    </source>
</reference>
<accession>W9CMC5</accession>
<keyword evidence="2 4" id="KW-0689">Ribosomal protein</keyword>
<dbReference type="PROSITE" id="PS00646">
    <property type="entry name" value="RIBOSOMAL_S13_1"/>
    <property type="match status" value="1"/>
</dbReference>
<dbReference type="GO" id="GO:0006412">
    <property type="term" value="P:translation"/>
    <property type="evidence" value="ECO:0007669"/>
    <property type="project" value="InterPro"/>
</dbReference>
<dbReference type="PROSITE" id="PS50159">
    <property type="entry name" value="RIBOSOMAL_S13_2"/>
    <property type="match status" value="1"/>
</dbReference>
<dbReference type="OrthoDB" id="525520at2759"/>
<dbReference type="Proteomes" id="UP000019487">
    <property type="component" value="Unassembled WGS sequence"/>
</dbReference>
<dbReference type="HOGENOM" id="CLU_103849_2_4_1"/>